<dbReference type="Pfam" id="PF04972">
    <property type="entry name" value="BON"/>
    <property type="match status" value="1"/>
</dbReference>
<dbReference type="InterPro" id="IPR046342">
    <property type="entry name" value="CBS_dom_sf"/>
</dbReference>
<dbReference type="SMART" id="SM00116">
    <property type="entry name" value="CBS"/>
    <property type="match status" value="2"/>
</dbReference>
<dbReference type="EMBL" id="BMVG01000041">
    <property type="protein sequence ID" value="GHE13460.1"/>
    <property type="molecule type" value="Genomic_DNA"/>
</dbReference>
<sequence length="235" mass="25902">MLEAMAEPALPARLARTEDMPVAAAHIVRDVMTAPAVAVRRDAQVKEIVRVLEERHVSAVPVVDVTGRVVGVVSEADLLPKEEFRGRRLTRFERIRHRPEPAKTGGMSAEELMSTPAVTVRPDVTLAQATRLMVVNHVKRLPVIDDEDRLLGVVSRGDLLKVFLRPDADIEEEVRRTVVSYLFPMHAHAIHVSVRDGIVTLRGPVHDTSLIWVAERLVRGLEGVVGVETRLGGVG</sequence>
<dbReference type="PROSITE" id="PS50914">
    <property type="entry name" value="BON"/>
    <property type="match status" value="1"/>
</dbReference>
<protein>
    <recommendedName>
        <fullName evidence="7">CBS domain-containing protein</fullName>
    </recommendedName>
</protein>
<keyword evidence="6" id="KW-1185">Reference proteome</keyword>
<dbReference type="InterPro" id="IPR051257">
    <property type="entry name" value="Diverse_CBS-Domain"/>
</dbReference>
<reference evidence="5" key="2">
    <citation type="submission" date="2020-09" db="EMBL/GenBank/DDBJ databases">
        <authorList>
            <person name="Sun Q."/>
            <person name="Ohkuma M."/>
        </authorList>
    </citation>
    <scope>NUCLEOTIDE SEQUENCE</scope>
    <source>
        <strain evidence="5">JCM 4714</strain>
    </source>
</reference>
<dbReference type="SUPFAM" id="SSF54631">
    <property type="entry name" value="CBS-domain pair"/>
    <property type="match status" value="1"/>
</dbReference>
<evidence type="ECO:0000259" key="3">
    <source>
        <dbReference type="PROSITE" id="PS50914"/>
    </source>
</evidence>
<reference evidence="5" key="1">
    <citation type="journal article" date="2014" name="Int. J. Syst. Evol. Microbiol.">
        <title>Complete genome sequence of Corynebacterium casei LMG S-19264T (=DSM 44701T), isolated from a smear-ripened cheese.</title>
        <authorList>
            <consortium name="US DOE Joint Genome Institute (JGI-PGF)"/>
            <person name="Walter F."/>
            <person name="Albersmeier A."/>
            <person name="Kalinowski J."/>
            <person name="Ruckert C."/>
        </authorList>
    </citation>
    <scope>NUCLEOTIDE SEQUENCE</scope>
    <source>
        <strain evidence="5">JCM 4714</strain>
    </source>
</reference>
<dbReference type="PANTHER" id="PTHR43080">
    <property type="entry name" value="CBS DOMAIN-CONTAINING PROTEIN CBSX3, MITOCHONDRIAL"/>
    <property type="match status" value="1"/>
</dbReference>
<evidence type="ECO:0000256" key="1">
    <source>
        <dbReference type="ARBA" id="ARBA00023122"/>
    </source>
</evidence>
<feature type="domain" description="BON" evidence="3">
    <location>
        <begin position="166"/>
        <end position="235"/>
    </location>
</feature>
<name>A0A918YQX2_9ACTN</name>
<dbReference type="AlphaFoldDB" id="A0A918YQX2"/>
<comment type="caution">
    <text evidence="5">The sequence shown here is derived from an EMBL/GenBank/DDBJ whole genome shotgun (WGS) entry which is preliminary data.</text>
</comment>
<dbReference type="Gene3D" id="3.30.1340.30">
    <property type="match status" value="1"/>
</dbReference>
<dbReference type="PIRSF" id="PIRSF036990">
    <property type="entry name" value="UCP036990_CBS_BON"/>
    <property type="match status" value="1"/>
</dbReference>
<dbReference type="PANTHER" id="PTHR43080:SF29">
    <property type="entry name" value="OS02G0818000 PROTEIN"/>
    <property type="match status" value="1"/>
</dbReference>
<organism evidence="5 6">
    <name type="scientific">Streptomyces alanosinicus</name>
    <dbReference type="NCBI Taxonomy" id="68171"/>
    <lineage>
        <taxon>Bacteria</taxon>
        <taxon>Bacillati</taxon>
        <taxon>Actinomycetota</taxon>
        <taxon>Actinomycetes</taxon>
        <taxon>Kitasatosporales</taxon>
        <taxon>Streptomycetaceae</taxon>
        <taxon>Streptomyces</taxon>
    </lineage>
</organism>
<dbReference type="Pfam" id="PF00571">
    <property type="entry name" value="CBS"/>
    <property type="match status" value="2"/>
</dbReference>
<dbReference type="InterPro" id="IPR017080">
    <property type="entry name" value="UCP036990_CBS_BON"/>
</dbReference>
<dbReference type="InterPro" id="IPR000644">
    <property type="entry name" value="CBS_dom"/>
</dbReference>
<evidence type="ECO:0000259" key="4">
    <source>
        <dbReference type="PROSITE" id="PS51371"/>
    </source>
</evidence>
<accession>A0A918YQX2</accession>
<feature type="domain" description="CBS" evidence="4">
    <location>
        <begin position="32"/>
        <end position="89"/>
    </location>
</feature>
<dbReference type="InterPro" id="IPR007055">
    <property type="entry name" value="BON_dom"/>
</dbReference>
<evidence type="ECO:0000313" key="6">
    <source>
        <dbReference type="Proteomes" id="UP000655443"/>
    </source>
</evidence>
<feature type="domain" description="CBS" evidence="4">
    <location>
        <begin position="113"/>
        <end position="170"/>
    </location>
</feature>
<gene>
    <name evidence="5" type="ORF">GCM10010339_80470</name>
</gene>
<evidence type="ECO:0000313" key="5">
    <source>
        <dbReference type="EMBL" id="GHE13460.1"/>
    </source>
</evidence>
<dbReference type="Proteomes" id="UP000655443">
    <property type="component" value="Unassembled WGS sequence"/>
</dbReference>
<proteinExistence type="predicted"/>
<dbReference type="Gene3D" id="3.10.580.10">
    <property type="entry name" value="CBS-domain"/>
    <property type="match status" value="1"/>
</dbReference>
<dbReference type="CDD" id="cd04586">
    <property type="entry name" value="CBS_pair_BON_assoc"/>
    <property type="match status" value="1"/>
</dbReference>
<dbReference type="PROSITE" id="PS51371">
    <property type="entry name" value="CBS"/>
    <property type="match status" value="2"/>
</dbReference>
<evidence type="ECO:0000256" key="2">
    <source>
        <dbReference type="PROSITE-ProRule" id="PRU00703"/>
    </source>
</evidence>
<keyword evidence="1 2" id="KW-0129">CBS domain</keyword>
<evidence type="ECO:0008006" key="7">
    <source>
        <dbReference type="Google" id="ProtNLM"/>
    </source>
</evidence>